<keyword evidence="3" id="KW-1185">Reference proteome</keyword>
<evidence type="ECO:0008006" key="4">
    <source>
        <dbReference type="Google" id="ProtNLM"/>
    </source>
</evidence>
<dbReference type="EMBL" id="BAAATK010000026">
    <property type="protein sequence ID" value="GAA2444971.1"/>
    <property type="molecule type" value="Genomic_DNA"/>
</dbReference>
<gene>
    <name evidence="2" type="ORF">GCM10010421_40390</name>
</gene>
<feature type="region of interest" description="Disordered" evidence="1">
    <location>
        <begin position="1"/>
        <end position="64"/>
    </location>
</feature>
<dbReference type="RefSeq" id="WP_344605417.1">
    <property type="nucleotide sequence ID" value="NZ_BAAATK010000026.1"/>
</dbReference>
<organism evidence="2 3">
    <name type="scientific">Streptomyces glaucus</name>
    <dbReference type="NCBI Taxonomy" id="284029"/>
    <lineage>
        <taxon>Bacteria</taxon>
        <taxon>Bacillati</taxon>
        <taxon>Actinomycetota</taxon>
        <taxon>Actinomycetes</taxon>
        <taxon>Kitasatosporales</taxon>
        <taxon>Streptomycetaceae</taxon>
        <taxon>Streptomyces</taxon>
    </lineage>
</organism>
<protein>
    <recommendedName>
        <fullName evidence="4">Antitoxin</fullName>
    </recommendedName>
</protein>
<evidence type="ECO:0000313" key="2">
    <source>
        <dbReference type="EMBL" id="GAA2444971.1"/>
    </source>
</evidence>
<proteinExistence type="predicted"/>
<reference evidence="2 3" key="1">
    <citation type="journal article" date="2019" name="Int. J. Syst. Evol. Microbiol.">
        <title>The Global Catalogue of Microorganisms (GCM) 10K type strain sequencing project: providing services to taxonomists for standard genome sequencing and annotation.</title>
        <authorList>
            <consortium name="The Broad Institute Genomics Platform"/>
            <consortium name="The Broad Institute Genome Sequencing Center for Infectious Disease"/>
            <person name="Wu L."/>
            <person name="Ma J."/>
        </authorList>
    </citation>
    <scope>NUCLEOTIDE SEQUENCE [LARGE SCALE GENOMIC DNA]</scope>
    <source>
        <strain evidence="2 3">JCM 6922</strain>
    </source>
</reference>
<evidence type="ECO:0000256" key="1">
    <source>
        <dbReference type="SAM" id="MobiDB-lite"/>
    </source>
</evidence>
<evidence type="ECO:0000313" key="3">
    <source>
        <dbReference type="Proteomes" id="UP001500460"/>
    </source>
</evidence>
<sequence length="64" mass="7373">MGIFDKIKSQVRDKAKRASEAAGQRSDERTGGTYEDRIDTGRQRAEGSFGMDRDRERRDRPEEP</sequence>
<accession>A0ABN3K2H6</accession>
<comment type="caution">
    <text evidence="2">The sequence shown here is derived from an EMBL/GenBank/DDBJ whole genome shotgun (WGS) entry which is preliminary data.</text>
</comment>
<dbReference type="Proteomes" id="UP001500460">
    <property type="component" value="Unassembled WGS sequence"/>
</dbReference>
<dbReference type="InterPro" id="IPR028037">
    <property type="entry name" value="Antitoxin_Rv0909/MT0933"/>
</dbReference>
<dbReference type="Pfam" id="PF14013">
    <property type="entry name" value="MT0933_antitox"/>
    <property type="match status" value="1"/>
</dbReference>
<name>A0ABN3K2H6_9ACTN</name>